<sequence length="184" mass="21396">MIEENNNYSQSDNEIIPIIIEEEKIKLITNFFALKDIEISQEINDEYLAEIKARRAIISLDPIKEKKEKEENNNYSQSDNEIIPIIIEEEKIKLITNFFALKDIEISQEINDEYLAEPCLIQSSNEKRSIKRYCGITQNPEAKEYLIGNILLLAIWVFANLRLRVTCGVISYMVPEVLRGDNIQ</sequence>
<evidence type="ECO:0000313" key="1">
    <source>
        <dbReference type="EMBL" id="RHZ84012.1"/>
    </source>
</evidence>
<accession>A0A397JAC1</accession>
<gene>
    <name evidence="1" type="ORF">Glove_86g157</name>
</gene>
<keyword evidence="2" id="KW-1185">Reference proteome</keyword>
<organism evidence="1 2">
    <name type="scientific">Diversispora epigaea</name>
    <dbReference type="NCBI Taxonomy" id="1348612"/>
    <lineage>
        <taxon>Eukaryota</taxon>
        <taxon>Fungi</taxon>
        <taxon>Fungi incertae sedis</taxon>
        <taxon>Mucoromycota</taxon>
        <taxon>Glomeromycotina</taxon>
        <taxon>Glomeromycetes</taxon>
        <taxon>Diversisporales</taxon>
        <taxon>Diversisporaceae</taxon>
        <taxon>Diversispora</taxon>
    </lineage>
</organism>
<dbReference type="AlphaFoldDB" id="A0A397JAC1"/>
<evidence type="ECO:0000313" key="2">
    <source>
        <dbReference type="Proteomes" id="UP000266861"/>
    </source>
</evidence>
<comment type="caution">
    <text evidence="1">The sequence shown here is derived from an EMBL/GenBank/DDBJ whole genome shotgun (WGS) entry which is preliminary data.</text>
</comment>
<reference evidence="1 2" key="1">
    <citation type="submission" date="2018-08" db="EMBL/GenBank/DDBJ databases">
        <title>Genome and evolution of the arbuscular mycorrhizal fungus Diversispora epigaea (formerly Glomus versiforme) and its bacterial endosymbionts.</title>
        <authorList>
            <person name="Sun X."/>
            <person name="Fei Z."/>
            <person name="Harrison M."/>
        </authorList>
    </citation>
    <scope>NUCLEOTIDE SEQUENCE [LARGE SCALE GENOMIC DNA]</scope>
    <source>
        <strain evidence="1 2">IT104</strain>
    </source>
</reference>
<dbReference type="Proteomes" id="UP000266861">
    <property type="component" value="Unassembled WGS sequence"/>
</dbReference>
<proteinExistence type="predicted"/>
<name>A0A397JAC1_9GLOM</name>
<protein>
    <submittedName>
        <fullName evidence="1">Uncharacterized protein</fullName>
    </submittedName>
</protein>
<dbReference type="EMBL" id="PQFF01000082">
    <property type="protein sequence ID" value="RHZ84012.1"/>
    <property type="molecule type" value="Genomic_DNA"/>
</dbReference>